<comment type="catalytic activity">
    <reaction evidence="7">
        <text>adenosine + H2O + H(+) = inosine + NH4(+)</text>
        <dbReference type="Rhea" id="RHEA:24408"/>
        <dbReference type="ChEBI" id="CHEBI:15377"/>
        <dbReference type="ChEBI" id="CHEBI:15378"/>
        <dbReference type="ChEBI" id="CHEBI:16335"/>
        <dbReference type="ChEBI" id="CHEBI:17596"/>
        <dbReference type="ChEBI" id="CHEBI:28938"/>
        <dbReference type="EC" id="3.5.4.4"/>
    </reaction>
    <physiologicalReaction direction="left-to-right" evidence="7">
        <dbReference type="Rhea" id="RHEA:24409"/>
    </physiologicalReaction>
</comment>
<dbReference type="InterPro" id="IPR038371">
    <property type="entry name" value="Cu_polyphenol_OxRdtase_sf"/>
</dbReference>
<evidence type="ECO:0000256" key="1">
    <source>
        <dbReference type="ARBA" id="ARBA00000553"/>
    </source>
</evidence>
<dbReference type="Pfam" id="PF02578">
    <property type="entry name" value="Cu-oxidase_4"/>
    <property type="match status" value="1"/>
</dbReference>
<dbReference type="InterPro" id="IPR003730">
    <property type="entry name" value="Cu_polyphenol_OxRdtase"/>
</dbReference>
<dbReference type="Gene3D" id="3.60.140.10">
    <property type="entry name" value="CNF1/YfiH-like putative cysteine hydrolases"/>
    <property type="match status" value="1"/>
</dbReference>
<organism evidence="11 12">
    <name type="scientific">Allopontixanthobacter sediminis</name>
    <dbReference type="NCBI Taxonomy" id="1689985"/>
    <lineage>
        <taxon>Bacteria</taxon>
        <taxon>Pseudomonadati</taxon>
        <taxon>Pseudomonadota</taxon>
        <taxon>Alphaproteobacteria</taxon>
        <taxon>Sphingomonadales</taxon>
        <taxon>Erythrobacteraceae</taxon>
        <taxon>Allopontixanthobacter</taxon>
    </lineage>
</organism>
<evidence type="ECO:0000256" key="10">
    <source>
        <dbReference type="RuleBase" id="RU361274"/>
    </source>
</evidence>
<dbReference type="SUPFAM" id="SSF64438">
    <property type="entry name" value="CNF1/YfiH-like putative cysteine hydrolases"/>
    <property type="match status" value="1"/>
</dbReference>
<dbReference type="NCBIfam" id="TIGR00726">
    <property type="entry name" value="peptidoglycan editing factor PgeF"/>
    <property type="match status" value="1"/>
</dbReference>
<dbReference type="GO" id="GO:0017061">
    <property type="term" value="F:S-methyl-5-thioadenosine phosphorylase activity"/>
    <property type="evidence" value="ECO:0007669"/>
    <property type="project" value="UniProtKB-EC"/>
</dbReference>
<evidence type="ECO:0000256" key="9">
    <source>
        <dbReference type="ARBA" id="ARBA00049893"/>
    </source>
</evidence>
<dbReference type="PANTHER" id="PTHR30616">
    <property type="entry name" value="UNCHARACTERIZED PROTEIN YFIH"/>
    <property type="match status" value="1"/>
</dbReference>
<evidence type="ECO:0000256" key="4">
    <source>
        <dbReference type="ARBA" id="ARBA00022723"/>
    </source>
</evidence>
<evidence type="ECO:0000256" key="2">
    <source>
        <dbReference type="ARBA" id="ARBA00007353"/>
    </source>
</evidence>
<name>A0A845AZ98_9SPHN</name>
<evidence type="ECO:0000256" key="8">
    <source>
        <dbReference type="ARBA" id="ARBA00048968"/>
    </source>
</evidence>
<keyword evidence="4" id="KW-0479">Metal-binding</keyword>
<dbReference type="CDD" id="cd16833">
    <property type="entry name" value="YfiH"/>
    <property type="match status" value="1"/>
</dbReference>
<keyword evidence="6" id="KW-0862">Zinc</keyword>
<evidence type="ECO:0000256" key="3">
    <source>
        <dbReference type="ARBA" id="ARBA00022679"/>
    </source>
</evidence>
<dbReference type="Proteomes" id="UP000431922">
    <property type="component" value="Unassembled WGS sequence"/>
</dbReference>
<keyword evidence="12" id="KW-1185">Reference proteome</keyword>
<reference evidence="11 12" key="1">
    <citation type="submission" date="2019-12" db="EMBL/GenBank/DDBJ databases">
        <title>Genomic-based taxomic classification of the family Erythrobacteraceae.</title>
        <authorList>
            <person name="Xu L."/>
        </authorList>
    </citation>
    <scope>NUCLEOTIDE SEQUENCE [LARGE SCALE GENOMIC DNA]</scope>
    <source>
        <strain evidence="11 12">KCTC 42453</strain>
    </source>
</reference>
<comment type="catalytic activity">
    <reaction evidence="8">
        <text>adenosine + phosphate = alpha-D-ribose 1-phosphate + adenine</text>
        <dbReference type="Rhea" id="RHEA:27642"/>
        <dbReference type="ChEBI" id="CHEBI:16335"/>
        <dbReference type="ChEBI" id="CHEBI:16708"/>
        <dbReference type="ChEBI" id="CHEBI:43474"/>
        <dbReference type="ChEBI" id="CHEBI:57720"/>
        <dbReference type="EC" id="2.4.2.1"/>
    </reaction>
    <physiologicalReaction direction="left-to-right" evidence="8">
        <dbReference type="Rhea" id="RHEA:27643"/>
    </physiologicalReaction>
</comment>
<comment type="catalytic activity">
    <reaction evidence="9">
        <text>S-methyl-5'-thioadenosine + phosphate = 5-(methylsulfanyl)-alpha-D-ribose 1-phosphate + adenine</text>
        <dbReference type="Rhea" id="RHEA:11852"/>
        <dbReference type="ChEBI" id="CHEBI:16708"/>
        <dbReference type="ChEBI" id="CHEBI:17509"/>
        <dbReference type="ChEBI" id="CHEBI:43474"/>
        <dbReference type="ChEBI" id="CHEBI:58533"/>
        <dbReference type="EC" id="2.4.2.28"/>
    </reaction>
    <physiologicalReaction direction="left-to-right" evidence="9">
        <dbReference type="Rhea" id="RHEA:11853"/>
    </physiologicalReaction>
</comment>
<accession>A0A845AZ98</accession>
<evidence type="ECO:0000256" key="5">
    <source>
        <dbReference type="ARBA" id="ARBA00022801"/>
    </source>
</evidence>
<comment type="caution">
    <text evidence="11">The sequence shown here is derived from an EMBL/GenBank/DDBJ whole genome shotgun (WGS) entry which is preliminary data.</text>
</comment>
<comment type="catalytic activity">
    <reaction evidence="1">
        <text>inosine + phosphate = alpha-D-ribose 1-phosphate + hypoxanthine</text>
        <dbReference type="Rhea" id="RHEA:27646"/>
        <dbReference type="ChEBI" id="CHEBI:17368"/>
        <dbReference type="ChEBI" id="CHEBI:17596"/>
        <dbReference type="ChEBI" id="CHEBI:43474"/>
        <dbReference type="ChEBI" id="CHEBI:57720"/>
        <dbReference type="EC" id="2.4.2.1"/>
    </reaction>
    <physiologicalReaction direction="left-to-right" evidence="1">
        <dbReference type="Rhea" id="RHEA:27647"/>
    </physiologicalReaction>
</comment>
<sequence length="255" mass="26631">MAEPVEVIRSTALGAVPHGFLGRRGGVSTGVTAGLNVGLGSRDDDDAVMRNRALAAAAVLPGAELVTPYQVHSPDAVIVRRAWTLADRPRADAVVTDEPGLLLGIVTADCAPVLLADLEAGVVATAHAGWRGAHDGVIAATVAAMEQLGAVPARIRAAIGPCIAQASYEVDEAFRDRFGADGEEFFVPGKPGHHHFDLEGYAASRLAASGVKSIDRLGLDTYSDPCRFFSYRRSVHSGENTYGRQISLIGLPGSP</sequence>
<keyword evidence="5" id="KW-0378">Hydrolase</keyword>
<dbReference type="RefSeq" id="WP_160755957.1">
    <property type="nucleotide sequence ID" value="NZ_WTYL01000002.1"/>
</dbReference>
<dbReference type="GO" id="GO:0005507">
    <property type="term" value="F:copper ion binding"/>
    <property type="evidence" value="ECO:0007669"/>
    <property type="project" value="TreeGrafter"/>
</dbReference>
<dbReference type="AlphaFoldDB" id="A0A845AZ98"/>
<dbReference type="EMBL" id="WTYL01000002">
    <property type="protein sequence ID" value="MXP44351.1"/>
    <property type="molecule type" value="Genomic_DNA"/>
</dbReference>
<proteinExistence type="inferred from homology"/>
<protein>
    <recommendedName>
        <fullName evidence="10">Purine nucleoside phosphorylase</fullName>
    </recommendedName>
</protein>
<dbReference type="OrthoDB" id="4279at2"/>
<evidence type="ECO:0000256" key="7">
    <source>
        <dbReference type="ARBA" id="ARBA00047989"/>
    </source>
</evidence>
<dbReference type="InterPro" id="IPR011324">
    <property type="entry name" value="Cytotoxic_necrot_fac-like_cat"/>
</dbReference>
<evidence type="ECO:0000313" key="12">
    <source>
        <dbReference type="Proteomes" id="UP000431922"/>
    </source>
</evidence>
<keyword evidence="3" id="KW-0808">Transferase</keyword>
<dbReference type="GO" id="GO:0016787">
    <property type="term" value="F:hydrolase activity"/>
    <property type="evidence" value="ECO:0007669"/>
    <property type="project" value="UniProtKB-KW"/>
</dbReference>
<evidence type="ECO:0000256" key="6">
    <source>
        <dbReference type="ARBA" id="ARBA00022833"/>
    </source>
</evidence>
<comment type="similarity">
    <text evidence="2 10">Belongs to the purine nucleoside phosphorylase YfiH/LACC1 family.</text>
</comment>
<evidence type="ECO:0000313" key="11">
    <source>
        <dbReference type="EMBL" id="MXP44351.1"/>
    </source>
</evidence>
<dbReference type="PANTHER" id="PTHR30616:SF2">
    <property type="entry name" value="PURINE NUCLEOSIDE PHOSPHORYLASE LACC1"/>
    <property type="match status" value="1"/>
</dbReference>
<gene>
    <name evidence="11" type="primary">pgeF</name>
    <name evidence="11" type="ORF">GRI65_07775</name>
</gene>